<proteinExistence type="predicted"/>
<name>A0ABN8NI36_9CNID</name>
<reference evidence="1 2" key="1">
    <citation type="submission" date="2022-05" db="EMBL/GenBank/DDBJ databases">
        <authorList>
            <consortium name="Genoscope - CEA"/>
            <person name="William W."/>
        </authorList>
    </citation>
    <scope>NUCLEOTIDE SEQUENCE [LARGE SCALE GENOMIC DNA]</scope>
</reference>
<feature type="non-terminal residue" evidence="1">
    <location>
        <position position="118"/>
    </location>
</feature>
<keyword evidence="2" id="KW-1185">Reference proteome</keyword>
<dbReference type="Proteomes" id="UP001159405">
    <property type="component" value="Unassembled WGS sequence"/>
</dbReference>
<evidence type="ECO:0000313" key="2">
    <source>
        <dbReference type="Proteomes" id="UP001159405"/>
    </source>
</evidence>
<dbReference type="EMBL" id="CALNXK010000022">
    <property type="protein sequence ID" value="CAH3110143.1"/>
    <property type="molecule type" value="Genomic_DNA"/>
</dbReference>
<comment type="caution">
    <text evidence="1">The sequence shown here is derived from an EMBL/GenBank/DDBJ whole genome shotgun (WGS) entry which is preliminary data.</text>
</comment>
<organism evidence="1 2">
    <name type="scientific">Porites lobata</name>
    <dbReference type="NCBI Taxonomy" id="104759"/>
    <lineage>
        <taxon>Eukaryota</taxon>
        <taxon>Metazoa</taxon>
        <taxon>Cnidaria</taxon>
        <taxon>Anthozoa</taxon>
        <taxon>Hexacorallia</taxon>
        <taxon>Scleractinia</taxon>
        <taxon>Fungiina</taxon>
        <taxon>Poritidae</taxon>
        <taxon>Porites</taxon>
    </lineage>
</organism>
<sequence length="118" mass="12766">MERVQEAAVVDMVLETMPKKLNSCSKQVSVVGKIVFRLSQYSTQFDSEFRFSASQLILTVISQIAAEVAAPISQCKKIVMVSNGKCDVGASKITSEILEIVANLPKSVEALTGIDISK</sequence>
<accession>A0ABN8NI36</accession>
<protein>
    <submittedName>
        <fullName evidence="1">Uncharacterized protein</fullName>
    </submittedName>
</protein>
<evidence type="ECO:0000313" key="1">
    <source>
        <dbReference type="EMBL" id="CAH3110143.1"/>
    </source>
</evidence>
<gene>
    <name evidence="1" type="ORF">PLOB_00018691</name>
</gene>